<evidence type="ECO:0000313" key="11">
    <source>
        <dbReference type="EMBL" id="ABR49027.1"/>
    </source>
</evidence>
<keyword evidence="3" id="KW-0997">Cell inner membrane</keyword>
<dbReference type="InterPro" id="IPR026579">
    <property type="entry name" value="FtsQ"/>
</dbReference>
<keyword evidence="5 9" id="KW-0812">Transmembrane</keyword>
<keyword evidence="7 9" id="KW-0472">Membrane</keyword>
<dbReference type="KEGG" id="amt:Amet_2877"/>
<dbReference type="Pfam" id="PF03799">
    <property type="entry name" value="FtsQ_DivIB_C"/>
    <property type="match status" value="1"/>
</dbReference>
<dbReference type="PROSITE" id="PS51779">
    <property type="entry name" value="POTRA"/>
    <property type="match status" value="1"/>
</dbReference>
<dbReference type="Pfam" id="PF08478">
    <property type="entry name" value="POTRA_1"/>
    <property type="match status" value="1"/>
</dbReference>
<dbReference type="PANTHER" id="PTHR35851:SF1">
    <property type="entry name" value="CELL DIVISION PROTEIN FTSQ"/>
    <property type="match status" value="1"/>
</dbReference>
<evidence type="ECO:0000256" key="5">
    <source>
        <dbReference type="ARBA" id="ARBA00022692"/>
    </source>
</evidence>
<evidence type="ECO:0000256" key="7">
    <source>
        <dbReference type="ARBA" id="ARBA00023136"/>
    </source>
</evidence>
<evidence type="ECO:0000256" key="9">
    <source>
        <dbReference type="SAM" id="Phobius"/>
    </source>
</evidence>
<organism evidence="11 12">
    <name type="scientific">Alkaliphilus metalliredigens (strain QYMF)</name>
    <dbReference type="NCBI Taxonomy" id="293826"/>
    <lineage>
        <taxon>Bacteria</taxon>
        <taxon>Bacillati</taxon>
        <taxon>Bacillota</taxon>
        <taxon>Clostridia</taxon>
        <taxon>Peptostreptococcales</taxon>
        <taxon>Natronincolaceae</taxon>
        <taxon>Alkaliphilus</taxon>
    </lineage>
</organism>
<evidence type="ECO:0000256" key="8">
    <source>
        <dbReference type="ARBA" id="ARBA00023306"/>
    </source>
</evidence>
<keyword evidence="8" id="KW-0131">Cell cycle</keyword>
<dbReference type="RefSeq" id="WP_012063995.1">
    <property type="nucleotide sequence ID" value="NC_009633.1"/>
</dbReference>
<reference evidence="12" key="1">
    <citation type="journal article" date="2016" name="Genome Announc.">
        <title>Complete genome sequence of Alkaliphilus metalliredigens strain QYMF, an alkaliphilic and metal-reducing bacterium isolated from borax-contaminated leachate ponds.</title>
        <authorList>
            <person name="Hwang C."/>
            <person name="Copeland A."/>
            <person name="Lucas S."/>
            <person name="Lapidus A."/>
            <person name="Barry K."/>
            <person name="Detter J.C."/>
            <person name="Glavina Del Rio T."/>
            <person name="Hammon N."/>
            <person name="Israni S."/>
            <person name="Dalin E."/>
            <person name="Tice H."/>
            <person name="Pitluck S."/>
            <person name="Chertkov O."/>
            <person name="Brettin T."/>
            <person name="Bruce D."/>
            <person name="Han C."/>
            <person name="Schmutz J."/>
            <person name="Larimer F."/>
            <person name="Land M.L."/>
            <person name="Hauser L."/>
            <person name="Kyrpides N."/>
            <person name="Mikhailova N."/>
            <person name="Ye Q."/>
            <person name="Zhou J."/>
            <person name="Richardson P."/>
            <person name="Fields M.W."/>
        </authorList>
    </citation>
    <scope>NUCLEOTIDE SEQUENCE [LARGE SCALE GENOMIC DNA]</scope>
    <source>
        <strain evidence="12">QYMF</strain>
    </source>
</reference>
<dbReference type="Gene3D" id="3.10.20.310">
    <property type="entry name" value="membrane protein fhac"/>
    <property type="match status" value="1"/>
</dbReference>
<dbReference type="EMBL" id="CP000724">
    <property type="protein sequence ID" value="ABR49027.1"/>
    <property type="molecule type" value="Genomic_DNA"/>
</dbReference>
<comment type="subcellular location">
    <subcellularLocation>
        <location evidence="1">Membrane</location>
    </subcellularLocation>
</comment>
<evidence type="ECO:0000313" key="12">
    <source>
        <dbReference type="Proteomes" id="UP000001572"/>
    </source>
</evidence>
<proteinExistence type="predicted"/>
<name>A6TS59_ALKMQ</name>
<feature type="transmembrane region" description="Helical" evidence="9">
    <location>
        <begin position="21"/>
        <end position="39"/>
    </location>
</feature>
<dbReference type="HOGENOM" id="CLU_047677_4_2_9"/>
<evidence type="ECO:0000256" key="2">
    <source>
        <dbReference type="ARBA" id="ARBA00022475"/>
    </source>
</evidence>
<feature type="domain" description="POTRA" evidence="10">
    <location>
        <begin position="44"/>
        <end position="112"/>
    </location>
</feature>
<dbReference type="AlphaFoldDB" id="A6TS59"/>
<gene>
    <name evidence="11" type="ordered locus">Amet_2877</name>
</gene>
<dbReference type="InterPro" id="IPR034746">
    <property type="entry name" value="POTRA"/>
</dbReference>
<keyword evidence="6 9" id="KW-1133">Transmembrane helix</keyword>
<dbReference type="STRING" id="293826.Amet_2877"/>
<keyword evidence="4" id="KW-0132">Cell division</keyword>
<dbReference type="OrthoDB" id="1748794at2"/>
<accession>A6TS59</accession>
<dbReference type="InterPro" id="IPR005548">
    <property type="entry name" value="Cell_div_FtsQ/DivIB_C"/>
</dbReference>
<protein>
    <submittedName>
        <fullName evidence="11">Polypeptide-transport-associated protein domain protein, FtsQ-type</fullName>
    </submittedName>
</protein>
<evidence type="ECO:0000256" key="1">
    <source>
        <dbReference type="ARBA" id="ARBA00004370"/>
    </source>
</evidence>
<sequence>MPINEGYRKKRVVRRKLKRTLTSILFAIIIILSGIYYILQSDLMNLKHVEVQGQNEINFEEIIEASQLVYNRNLLKYNLETIEKNITAHPYISETQVKRSFPNTMKIHVKEREEYAIITYMGSYIYIDENTVILKAIDSYLADDLTIITGIELKNFKVGEIIETHNDEQLEIALGLLRAARETTIYDMISEVNISEPNEVNLITFDGITVLLGNVRDPGYSMVALDEVLVELYTRGIRSATVDMRYEGHISVKDQREQGDEE</sequence>
<dbReference type="eggNOG" id="COG1589">
    <property type="taxonomic scope" value="Bacteria"/>
</dbReference>
<dbReference type="Proteomes" id="UP000001572">
    <property type="component" value="Chromosome"/>
</dbReference>
<keyword evidence="2" id="KW-1003">Cell membrane</keyword>
<evidence type="ECO:0000256" key="3">
    <source>
        <dbReference type="ARBA" id="ARBA00022519"/>
    </source>
</evidence>
<dbReference type="GO" id="GO:0016020">
    <property type="term" value="C:membrane"/>
    <property type="evidence" value="ECO:0007669"/>
    <property type="project" value="UniProtKB-SubCell"/>
</dbReference>
<dbReference type="GO" id="GO:0090529">
    <property type="term" value="P:cell septum assembly"/>
    <property type="evidence" value="ECO:0007669"/>
    <property type="project" value="InterPro"/>
</dbReference>
<evidence type="ECO:0000259" key="10">
    <source>
        <dbReference type="PROSITE" id="PS51779"/>
    </source>
</evidence>
<evidence type="ECO:0000256" key="4">
    <source>
        <dbReference type="ARBA" id="ARBA00022618"/>
    </source>
</evidence>
<dbReference type="PANTHER" id="PTHR35851">
    <property type="entry name" value="CELL DIVISION PROTEIN FTSQ"/>
    <property type="match status" value="1"/>
</dbReference>
<evidence type="ECO:0000256" key="6">
    <source>
        <dbReference type="ARBA" id="ARBA00022989"/>
    </source>
</evidence>
<dbReference type="InterPro" id="IPR013685">
    <property type="entry name" value="POTRA_FtsQ_type"/>
</dbReference>
<keyword evidence="12" id="KW-1185">Reference proteome</keyword>